<dbReference type="InterPro" id="IPR036138">
    <property type="entry name" value="PBP_dimer_sf"/>
</dbReference>
<evidence type="ECO:0000259" key="13">
    <source>
        <dbReference type="Pfam" id="PF03717"/>
    </source>
</evidence>
<evidence type="ECO:0000256" key="10">
    <source>
        <dbReference type="ARBA" id="ARBA00023316"/>
    </source>
</evidence>
<evidence type="ECO:0000256" key="1">
    <source>
        <dbReference type="ARBA" id="ARBA00004167"/>
    </source>
</evidence>
<keyword evidence="8 11" id="KW-1133">Transmembrane helix</keyword>
<keyword evidence="14" id="KW-0808">Transferase</keyword>
<sequence length="971" mass="108153">MLRKIQNQVEKLLANRLLAMSVLFAVLFLVLVYRLFVIQIVQGQSHKEDFTYKVEKTVKTSGTRGNIYDCNGKLLAYNKMVYTVNFQNDSKFKTLAQKNNTSESYEKNKVIYEVIKILEKNKDSFKSDIPIEITGNGTFRFTEKGSKLERFKREAFGIGTDTKGLSKERLKLRQQQLDASAEEVFEYLRNGTMGSPGVGKMFDIDEKYSDKDALKIMSVRYSAYLSRYSQYMKVTFATEVSSKSIAEIEERSNELTGIDVSTKSIRVYKKSEAMSHVIGYTGTINTEELEDYNKGKKESDKDYYAMDDAVGKSGIEKELESYLHGSSGSQTMIVNNIGKIVKTTKTEKAGTGNNVVLSIDSDLQEYAYNLLERRITGIVLSKLTTSDSKGDRSDIRIPIKDVYYSLIGNSIVDITDLNGEHATSYEKSMYKKIQRLKKDSIKTIENNLTDSKKAYKDESEEKQNYATYVYKMLSKKKVLLTGSIDTKDKTYLKWKDEKIGLGEFLRYAINKEWIDISMLDISSKYTDTDKIFEALVSYIGDQLEKDDEFDLTVCEQKIGTGELSGKDVCLLLYEQGGLSKKKDASTYQSLKNGSLDAYSFIRQKLSAREITPAQLGLDPCSGSIVITDPDTGKVKAMVSYPGYDSNKLSNGIDSDYYRQLANSTATPLYNQVLNHRTAPGSTFKPLSAITALNESTITTGSQIQCTGVFDKISPEAHCWIYPNGKHGYNNVAGALEVSCNCFFYEVGYDLGMTGGSYSSKKGLEALKKYATKIGLNKKSGIELSEMAPHISDETSVRSAIGQGTNSFTPSQISNYVTTLSNKGTVYDLSILDKVTTSGGKTVKKYGVKKKSKLTLNDDSYWDAVWSGMRRVVSGKKGAVTSIFKGLNVKVAGKTGTAQEDKKRPNHALFISFGPYEDPEITVTAVIPYGYTSSNAAAAAKDVYKYYFANDKEKAKLKKDKKVISAAGSVSD</sequence>
<evidence type="ECO:0000256" key="8">
    <source>
        <dbReference type="ARBA" id="ARBA00022989"/>
    </source>
</evidence>
<keyword evidence="14" id="KW-0328">Glycosyltransferase</keyword>
<evidence type="ECO:0000256" key="3">
    <source>
        <dbReference type="ARBA" id="ARBA00007171"/>
    </source>
</evidence>
<keyword evidence="14" id="KW-0131">Cell cycle</keyword>
<dbReference type="InterPro" id="IPR050515">
    <property type="entry name" value="Beta-lactam/transpept"/>
</dbReference>
<dbReference type="GO" id="GO:0016757">
    <property type="term" value="F:glycosyltransferase activity"/>
    <property type="evidence" value="ECO:0007669"/>
    <property type="project" value="UniProtKB-KW"/>
</dbReference>
<evidence type="ECO:0000256" key="2">
    <source>
        <dbReference type="ARBA" id="ARBA00004236"/>
    </source>
</evidence>
<dbReference type="GO" id="GO:0005886">
    <property type="term" value="C:plasma membrane"/>
    <property type="evidence" value="ECO:0007669"/>
    <property type="project" value="UniProtKB-SubCell"/>
</dbReference>
<dbReference type="GO" id="GO:0009252">
    <property type="term" value="P:peptidoglycan biosynthetic process"/>
    <property type="evidence" value="ECO:0007669"/>
    <property type="project" value="UniProtKB-KW"/>
</dbReference>
<feature type="domain" description="Penicillin-binding protein transpeptidase" evidence="12">
    <location>
        <begin position="622"/>
        <end position="943"/>
    </location>
</feature>
<comment type="subcellular location">
    <subcellularLocation>
        <location evidence="2">Cell membrane</location>
    </subcellularLocation>
    <subcellularLocation>
        <location evidence="1">Membrane</location>
        <topology evidence="1">Single-pass membrane protein</topology>
    </subcellularLocation>
</comment>
<keyword evidence="5 11" id="KW-0812">Transmembrane</keyword>
<dbReference type="PANTHER" id="PTHR30627:SF2">
    <property type="entry name" value="PEPTIDOGLYCAN D,D-TRANSPEPTIDASE MRDA"/>
    <property type="match status" value="1"/>
</dbReference>
<accession>A0A4P8IFW5</accession>
<evidence type="ECO:0000256" key="5">
    <source>
        <dbReference type="ARBA" id="ARBA00022692"/>
    </source>
</evidence>
<proteinExistence type="inferred from homology"/>
<dbReference type="Pfam" id="PF00905">
    <property type="entry name" value="Transpeptidase"/>
    <property type="match status" value="1"/>
</dbReference>
<keyword evidence="9 11" id="KW-0472">Membrane</keyword>
<keyword evidence="4" id="KW-1003">Cell membrane</keyword>
<evidence type="ECO:0000256" key="7">
    <source>
        <dbReference type="ARBA" id="ARBA00022984"/>
    </source>
</evidence>
<evidence type="ECO:0000313" key="15">
    <source>
        <dbReference type="Proteomes" id="UP000298653"/>
    </source>
</evidence>
<comment type="similarity">
    <text evidence="3">Belongs to the transpeptidase family.</text>
</comment>
<dbReference type="OrthoDB" id="9757901at2"/>
<dbReference type="Proteomes" id="UP000298653">
    <property type="component" value="Chromosome"/>
</dbReference>
<dbReference type="GO" id="GO:0071555">
    <property type="term" value="P:cell wall organization"/>
    <property type="evidence" value="ECO:0007669"/>
    <property type="project" value="UniProtKB-KW"/>
</dbReference>
<keyword evidence="7" id="KW-0573">Peptidoglycan synthesis</keyword>
<feature type="domain" description="Penicillin-binding protein dimerisation" evidence="13">
    <location>
        <begin position="60"/>
        <end position="344"/>
    </location>
</feature>
<protein>
    <submittedName>
        <fullName evidence="14">Cell division protein FtsI [Peptidoglycan synthetase]-Penicillin-binding protein 2 (PBP-2)</fullName>
        <ecNumber evidence="14">2.4.1.129</ecNumber>
    </submittedName>
</protein>
<dbReference type="KEGG" id="arf:AR1Y2_2301"/>
<organism evidence="14 15">
    <name type="scientific">Anaerostipes rhamnosivorans</name>
    <dbReference type="NCBI Taxonomy" id="1229621"/>
    <lineage>
        <taxon>Bacteria</taxon>
        <taxon>Bacillati</taxon>
        <taxon>Bacillota</taxon>
        <taxon>Clostridia</taxon>
        <taxon>Lachnospirales</taxon>
        <taxon>Lachnospiraceae</taxon>
        <taxon>Anaerostipes</taxon>
    </lineage>
</organism>
<gene>
    <name evidence="14" type="ORF">AR1Y2_2301</name>
</gene>
<reference evidence="14 15" key="1">
    <citation type="submission" date="2019-05" db="EMBL/GenBank/DDBJ databases">
        <title>Complete genome sequencing of Anaerostipes rhamnosivorans.</title>
        <authorList>
            <person name="Bui T.P.N."/>
            <person name="de Vos W.M."/>
        </authorList>
    </citation>
    <scope>NUCLEOTIDE SEQUENCE [LARGE SCALE GENOMIC DNA]</scope>
    <source>
        <strain evidence="14 15">1y2</strain>
    </source>
</reference>
<evidence type="ECO:0000256" key="4">
    <source>
        <dbReference type="ARBA" id="ARBA00022475"/>
    </source>
</evidence>
<keyword evidence="6" id="KW-0133">Cell shape</keyword>
<dbReference type="Pfam" id="PF03717">
    <property type="entry name" value="PBP_dimer"/>
    <property type="match status" value="1"/>
</dbReference>
<dbReference type="GO" id="GO:0008658">
    <property type="term" value="F:penicillin binding"/>
    <property type="evidence" value="ECO:0007669"/>
    <property type="project" value="InterPro"/>
</dbReference>
<evidence type="ECO:0000256" key="9">
    <source>
        <dbReference type="ARBA" id="ARBA00023136"/>
    </source>
</evidence>
<dbReference type="EMBL" id="CP040058">
    <property type="protein sequence ID" value="QCP35755.1"/>
    <property type="molecule type" value="Genomic_DNA"/>
</dbReference>
<feature type="transmembrane region" description="Helical" evidence="11">
    <location>
        <begin position="12"/>
        <end position="36"/>
    </location>
</feature>
<dbReference type="GO" id="GO:0051301">
    <property type="term" value="P:cell division"/>
    <property type="evidence" value="ECO:0007669"/>
    <property type="project" value="UniProtKB-KW"/>
</dbReference>
<keyword evidence="15" id="KW-1185">Reference proteome</keyword>
<dbReference type="PANTHER" id="PTHR30627">
    <property type="entry name" value="PEPTIDOGLYCAN D,D-TRANSPEPTIDASE"/>
    <property type="match status" value="1"/>
</dbReference>
<dbReference type="RefSeq" id="WP_137329076.1">
    <property type="nucleotide sequence ID" value="NZ_CP040058.1"/>
</dbReference>
<evidence type="ECO:0000256" key="6">
    <source>
        <dbReference type="ARBA" id="ARBA00022960"/>
    </source>
</evidence>
<keyword evidence="10" id="KW-0961">Cell wall biogenesis/degradation</keyword>
<dbReference type="Gene3D" id="3.40.710.10">
    <property type="entry name" value="DD-peptidase/beta-lactamase superfamily"/>
    <property type="match status" value="1"/>
</dbReference>
<dbReference type="GO" id="GO:0071972">
    <property type="term" value="F:peptidoglycan L,D-transpeptidase activity"/>
    <property type="evidence" value="ECO:0007669"/>
    <property type="project" value="TreeGrafter"/>
</dbReference>
<evidence type="ECO:0000313" key="14">
    <source>
        <dbReference type="EMBL" id="QCP35755.1"/>
    </source>
</evidence>
<dbReference type="InterPro" id="IPR012338">
    <property type="entry name" value="Beta-lactam/transpept-like"/>
</dbReference>
<dbReference type="SUPFAM" id="SSF56601">
    <property type="entry name" value="beta-lactamase/transpeptidase-like"/>
    <property type="match status" value="1"/>
</dbReference>
<evidence type="ECO:0000259" key="12">
    <source>
        <dbReference type="Pfam" id="PF00905"/>
    </source>
</evidence>
<dbReference type="Gene3D" id="3.90.1310.10">
    <property type="entry name" value="Penicillin-binding protein 2a (Domain 2)"/>
    <property type="match status" value="2"/>
</dbReference>
<dbReference type="GO" id="GO:0008360">
    <property type="term" value="P:regulation of cell shape"/>
    <property type="evidence" value="ECO:0007669"/>
    <property type="project" value="UniProtKB-KW"/>
</dbReference>
<dbReference type="InterPro" id="IPR005311">
    <property type="entry name" value="PBP_dimer"/>
</dbReference>
<evidence type="ECO:0000256" key="11">
    <source>
        <dbReference type="SAM" id="Phobius"/>
    </source>
</evidence>
<dbReference type="InterPro" id="IPR001460">
    <property type="entry name" value="PCN-bd_Tpept"/>
</dbReference>
<dbReference type="EC" id="2.4.1.129" evidence="14"/>
<dbReference type="AlphaFoldDB" id="A0A4P8IFW5"/>
<dbReference type="SUPFAM" id="SSF56519">
    <property type="entry name" value="Penicillin binding protein dimerisation domain"/>
    <property type="match status" value="1"/>
</dbReference>
<name>A0A4P8IFW5_9FIRM</name>
<keyword evidence="14" id="KW-0132">Cell division</keyword>